<protein>
    <submittedName>
        <fullName evidence="10">Energy-coupling factor transport system ATP-binding protein</fullName>
    </submittedName>
</protein>
<dbReference type="InterPro" id="IPR003439">
    <property type="entry name" value="ABC_transporter-like_ATP-bd"/>
</dbReference>
<organism evidence="10 11">
    <name type="scientific">Faecalicatena orotica</name>
    <dbReference type="NCBI Taxonomy" id="1544"/>
    <lineage>
        <taxon>Bacteria</taxon>
        <taxon>Bacillati</taxon>
        <taxon>Bacillota</taxon>
        <taxon>Clostridia</taxon>
        <taxon>Lachnospirales</taxon>
        <taxon>Lachnospiraceae</taxon>
        <taxon>Faecalicatena</taxon>
    </lineage>
</organism>
<evidence type="ECO:0000313" key="11">
    <source>
        <dbReference type="Proteomes" id="UP000245845"/>
    </source>
</evidence>
<name>A0A2Y9BCG8_9FIRM</name>
<dbReference type="InterPro" id="IPR050095">
    <property type="entry name" value="ECF_ABC_transporter_ATP-bd"/>
</dbReference>
<dbReference type="Pfam" id="PF00005">
    <property type="entry name" value="ABC_tran"/>
    <property type="match status" value="1"/>
</dbReference>
<keyword evidence="6 10" id="KW-0067">ATP-binding</keyword>
<dbReference type="InterPro" id="IPR015856">
    <property type="entry name" value="ABC_transpr_CbiO/EcfA_su"/>
</dbReference>
<keyword evidence="3" id="KW-0813">Transport</keyword>
<keyword evidence="7" id="KW-1278">Translocase</keyword>
<gene>
    <name evidence="10" type="ORF">A8806_101411</name>
</gene>
<evidence type="ECO:0000313" key="10">
    <source>
        <dbReference type="EMBL" id="PWJ32123.1"/>
    </source>
</evidence>
<dbReference type="PANTHER" id="PTHR43553:SF21">
    <property type="entry name" value="ABC TRANSPORTER ATP-BINDING PROTEIN MA_1418-RELATED"/>
    <property type="match status" value="1"/>
</dbReference>
<dbReference type="InterPro" id="IPR003593">
    <property type="entry name" value="AAA+_ATPase"/>
</dbReference>
<dbReference type="SUPFAM" id="SSF52540">
    <property type="entry name" value="P-loop containing nucleoside triphosphate hydrolases"/>
    <property type="match status" value="1"/>
</dbReference>
<comment type="subcellular location">
    <subcellularLocation>
        <location evidence="1">Cell membrane</location>
        <topology evidence="1">Peripheral membrane protein</topology>
    </subcellularLocation>
</comment>
<dbReference type="AlphaFoldDB" id="A0A2Y9BCG8"/>
<dbReference type="InterPro" id="IPR017871">
    <property type="entry name" value="ABC_transporter-like_CS"/>
</dbReference>
<dbReference type="GO" id="GO:0042626">
    <property type="term" value="F:ATPase-coupled transmembrane transporter activity"/>
    <property type="evidence" value="ECO:0007669"/>
    <property type="project" value="TreeGrafter"/>
</dbReference>
<keyword evidence="4" id="KW-1003">Cell membrane</keyword>
<evidence type="ECO:0000256" key="7">
    <source>
        <dbReference type="ARBA" id="ARBA00022967"/>
    </source>
</evidence>
<dbReference type="SMART" id="SM00382">
    <property type="entry name" value="AAA"/>
    <property type="match status" value="1"/>
</dbReference>
<dbReference type="PANTHER" id="PTHR43553">
    <property type="entry name" value="HEAVY METAL TRANSPORTER"/>
    <property type="match status" value="1"/>
</dbReference>
<reference evidence="10 11" key="1">
    <citation type="submission" date="2018-05" db="EMBL/GenBank/DDBJ databases">
        <title>The Hungate 1000. A catalogue of reference genomes from the rumen microbiome.</title>
        <authorList>
            <person name="Kelly W."/>
        </authorList>
    </citation>
    <scope>NUCLEOTIDE SEQUENCE [LARGE SCALE GENOMIC DNA]</scope>
    <source>
        <strain evidence="10 11">NLAE-zl-C242</strain>
    </source>
</reference>
<dbReference type="Gene3D" id="3.40.50.300">
    <property type="entry name" value="P-loop containing nucleotide triphosphate hydrolases"/>
    <property type="match status" value="1"/>
</dbReference>
<comment type="caution">
    <text evidence="10">The sequence shown here is derived from an EMBL/GenBank/DDBJ whole genome shotgun (WGS) entry which is preliminary data.</text>
</comment>
<dbReference type="PROSITE" id="PS50893">
    <property type="entry name" value="ABC_TRANSPORTER_2"/>
    <property type="match status" value="1"/>
</dbReference>
<evidence type="ECO:0000256" key="1">
    <source>
        <dbReference type="ARBA" id="ARBA00004202"/>
    </source>
</evidence>
<dbReference type="PROSITE" id="PS00211">
    <property type="entry name" value="ABC_TRANSPORTER_1"/>
    <property type="match status" value="1"/>
</dbReference>
<accession>A0A2Y9BCG8</accession>
<dbReference type="GO" id="GO:0005524">
    <property type="term" value="F:ATP binding"/>
    <property type="evidence" value="ECO:0007669"/>
    <property type="project" value="UniProtKB-KW"/>
</dbReference>
<dbReference type="EMBL" id="QGDL01000001">
    <property type="protein sequence ID" value="PWJ32123.1"/>
    <property type="molecule type" value="Genomic_DNA"/>
</dbReference>
<evidence type="ECO:0000256" key="3">
    <source>
        <dbReference type="ARBA" id="ARBA00022448"/>
    </source>
</evidence>
<dbReference type="Proteomes" id="UP000245845">
    <property type="component" value="Unassembled WGS sequence"/>
</dbReference>
<keyword evidence="5" id="KW-0547">Nucleotide-binding</keyword>
<proteinExistence type="inferred from homology"/>
<evidence type="ECO:0000256" key="4">
    <source>
        <dbReference type="ARBA" id="ARBA00022475"/>
    </source>
</evidence>
<evidence type="ECO:0000256" key="5">
    <source>
        <dbReference type="ARBA" id="ARBA00022741"/>
    </source>
</evidence>
<keyword evidence="11" id="KW-1185">Reference proteome</keyword>
<evidence type="ECO:0000256" key="6">
    <source>
        <dbReference type="ARBA" id="ARBA00022840"/>
    </source>
</evidence>
<dbReference type="RefSeq" id="WP_109729487.1">
    <property type="nucleotide sequence ID" value="NZ_BAAACK010000007.1"/>
</dbReference>
<evidence type="ECO:0000256" key="8">
    <source>
        <dbReference type="ARBA" id="ARBA00023136"/>
    </source>
</evidence>
<dbReference type="OrthoDB" id="501320at2"/>
<keyword evidence="8" id="KW-0472">Membrane</keyword>
<dbReference type="GO" id="GO:0016887">
    <property type="term" value="F:ATP hydrolysis activity"/>
    <property type="evidence" value="ECO:0007669"/>
    <property type="project" value="InterPro"/>
</dbReference>
<dbReference type="GO" id="GO:0043190">
    <property type="term" value="C:ATP-binding cassette (ABC) transporter complex"/>
    <property type="evidence" value="ECO:0007669"/>
    <property type="project" value="TreeGrafter"/>
</dbReference>
<dbReference type="CDD" id="cd03225">
    <property type="entry name" value="ABC_cobalt_CbiO_domain1"/>
    <property type="match status" value="1"/>
</dbReference>
<dbReference type="FunFam" id="3.40.50.300:FF:000224">
    <property type="entry name" value="Energy-coupling factor transporter ATP-binding protein EcfA"/>
    <property type="match status" value="1"/>
</dbReference>
<evidence type="ECO:0000259" key="9">
    <source>
        <dbReference type="PROSITE" id="PS50893"/>
    </source>
</evidence>
<evidence type="ECO:0000256" key="2">
    <source>
        <dbReference type="ARBA" id="ARBA00005417"/>
    </source>
</evidence>
<feature type="domain" description="ABC transporter" evidence="9">
    <location>
        <begin position="4"/>
        <end position="245"/>
    </location>
</feature>
<sequence>MVVAEFKNVNYKYPLTDEYALKEINFQFEEGKFYGLIGENGGGKTTLCNLIRGLIPHFYNGELEGSAKVFGTDIKEHNVEELAVKIGYVFQNPFNQMSGIKSTVFEEVAMGLENLGVEKNEIIRKVEDVLELLGIEDLMTKNPNELSGGQRQRVAFASIIVMDNDMLVIDEPTSQLDPQGTENVFEIIRKLKQAGKTIILVEHKIDLIAEYCDEIIVMEKGQIVCSGETKDILSRMELLDYGALIPQVAVWGHEMGGAGMPLPEIPITVEQAVRLVRERGRMTDGN</sequence>
<comment type="similarity">
    <text evidence="2">Belongs to the ABC transporter superfamily.</text>
</comment>
<dbReference type="InterPro" id="IPR027417">
    <property type="entry name" value="P-loop_NTPase"/>
</dbReference>